<dbReference type="Proteomes" id="UP001221686">
    <property type="component" value="Unassembled WGS sequence"/>
</dbReference>
<evidence type="ECO:0000313" key="3">
    <source>
        <dbReference type="Proteomes" id="UP001221686"/>
    </source>
</evidence>
<dbReference type="EMBL" id="JAQNDL010000004">
    <property type="protein sequence ID" value="MDC0722887.1"/>
    <property type="molecule type" value="Genomic_DNA"/>
</dbReference>
<keyword evidence="1" id="KW-1133">Transmembrane helix</keyword>
<reference evidence="2 3" key="1">
    <citation type="submission" date="2022-11" db="EMBL/GenBank/DDBJ databases">
        <title>Minimal conservation of predation-associated metabolite biosynthetic gene clusters underscores biosynthetic potential of Myxococcota including descriptions for ten novel species: Archangium lansinium sp. nov., Myxococcus landrumus sp. nov., Nannocystis bai.</title>
        <authorList>
            <person name="Ahearne A."/>
            <person name="Stevens C."/>
            <person name="Dowd S."/>
        </authorList>
    </citation>
    <scope>NUCLEOTIDE SEQUENCE [LARGE SCALE GENOMIC DNA]</scope>
    <source>
        <strain evidence="2 3">BB15-2</strain>
    </source>
</reference>
<name>A0ABT5EAL7_9BACT</name>
<keyword evidence="1" id="KW-0812">Transmembrane</keyword>
<organism evidence="2 3">
    <name type="scientific">Nannocystis bainbridge</name>
    <dbReference type="NCBI Taxonomy" id="2995303"/>
    <lineage>
        <taxon>Bacteria</taxon>
        <taxon>Pseudomonadati</taxon>
        <taxon>Myxococcota</taxon>
        <taxon>Polyangia</taxon>
        <taxon>Nannocystales</taxon>
        <taxon>Nannocystaceae</taxon>
        <taxon>Nannocystis</taxon>
    </lineage>
</organism>
<gene>
    <name evidence="2" type="ORF">POL25_38710</name>
</gene>
<protein>
    <submittedName>
        <fullName evidence="2">Uncharacterized protein</fullName>
    </submittedName>
</protein>
<accession>A0ABT5EAL7</accession>
<dbReference type="RefSeq" id="WP_272091425.1">
    <property type="nucleotide sequence ID" value="NZ_JAQNDL010000004.1"/>
</dbReference>
<evidence type="ECO:0000313" key="2">
    <source>
        <dbReference type="EMBL" id="MDC0722887.1"/>
    </source>
</evidence>
<proteinExistence type="predicted"/>
<keyword evidence="1" id="KW-0472">Membrane</keyword>
<feature type="transmembrane region" description="Helical" evidence="1">
    <location>
        <begin position="57"/>
        <end position="90"/>
    </location>
</feature>
<evidence type="ECO:0000256" key="1">
    <source>
        <dbReference type="SAM" id="Phobius"/>
    </source>
</evidence>
<sequence>MTQRKYFPNEHELCTWNAVTLTTHRVVYRNQETNTSTTLLLHCLSGTEVVKREEPGLLVLAVITLVVAGLADKIALGAVAAVVLVLVYMATRKAMLVIRGDGGKIVRSVSGEAADASAAIEFADRIDRVACLVSRRPEAEPRLSNEGPSMRQ</sequence>
<comment type="caution">
    <text evidence="2">The sequence shown here is derived from an EMBL/GenBank/DDBJ whole genome shotgun (WGS) entry which is preliminary data.</text>
</comment>
<keyword evidence="3" id="KW-1185">Reference proteome</keyword>